<feature type="compositionally biased region" description="Low complexity" evidence="1">
    <location>
        <begin position="231"/>
        <end position="305"/>
    </location>
</feature>
<protein>
    <submittedName>
        <fullName evidence="2">Uncharacterized protein</fullName>
    </submittedName>
</protein>
<evidence type="ECO:0000256" key="1">
    <source>
        <dbReference type="SAM" id="MobiDB-lite"/>
    </source>
</evidence>
<evidence type="ECO:0000313" key="3">
    <source>
        <dbReference type="Proteomes" id="UP001595892"/>
    </source>
</evidence>
<dbReference type="EMBL" id="JBHSGG010000014">
    <property type="protein sequence ID" value="MFC4727487.1"/>
    <property type="molecule type" value="Genomic_DNA"/>
</dbReference>
<dbReference type="Proteomes" id="UP001595892">
    <property type="component" value="Unassembled WGS sequence"/>
</dbReference>
<organism evidence="2 3">
    <name type="scientific">Coralloluteibacterium thermophilum</name>
    <dbReference type="NCBI Taxonomy" id="2707049"/>
    <lineage>
        <taxon>Bacteria</taxon>
        <taxon>Pseudomonadati</taxon>
        <taxon>Pseudomonadota</taxon>
        <taxon>Gammaproteobacteria</taxon>
        <taxon>Lysobacterales</taxon>
        <taxon>Lysobacteraceae</taxon>
        <taxon>Coralloluteibacterium</taxon>
    </lineage>
</organism>
<feature type="compositionally biased region" description="Low complexity" evidence="1">
    <location>
        <begin position="27"/>
        <end position="43"/>
    </location>
</feature>
<keyword evidence="3" id="KW-1185">Reference proteome</keyword>
<proteinExistence type="predicted"/>
<feature type="region of interest" description="Disordered" evidence="1">
    <location>
        <begin position="1"/>
        <end position="97"/>
    </location>
</feature>
<feature type="compositionally biased region" description="Pro residues" evidence="1">
    <location>
        <begin position="1"/>
        <end position="26"/>
    </location>
</feature>
<accession>A0ABV9NGI0</accession>
<feature type="compositionally biased region" description="Pro residues" evidence="1">
    <location>
        <begin position="443"/>
        <end position="453"/>
    </location>
</feature>
<gene>
    <name evidence="2" type="ORF">ACFO3Q_04795</name>
</gene>
<comment type="caution">
    <text evidence="2">The sequence shown here is derived from an EMBL/GenBank/DDBJ whole genome shotgun (WGS) entry which is preliminary data.</text>
</comment>
<name>A0ABV9NGI0_9GAMM</name>
<dbReference type="RefSeq" id="WP_377003500.1">
    <property type="nucleotide sequence ID" value="NZ_JBHSGG010000014.1"/>
</dbReference>
<feature type="compositionally biased region" description="Pro residues" evidence="1">
    <location>
        <begin position="136"/>
        <end position="146"/>
    </location>
</feature>
<reference evidence="3" key="1">
    <citation type="journal article" date="2019" name="Int. J. Syst. Evol. Microbiol.">
        <title>The Global Catalogue of Microorganisms (GCM) 10K type strain sequencing project: providing services to taxonomists for standard genome sequencing and annotation.</title>
        <authorList>
            <consortium name="The Broad Institute Genomics Platform"/>
            <consortium name="The Broad Institute Genome Sequencing Center for Infectious Disease"/>
            <person name="Wu L."/>
            <person name="Ma J."/>
        </authorList>
    </citation>
    <scope>NUCLEOTIDE SEQUENCE [LARGE SCALE GENOMIC DNA]</scope>
    <source>
        <strain evidence="3">CGMCC 1.13574</strain>
    </source>
</reference>
<feature type="compositionally biased region" description="Low complexity" evidence="1">
    <location>
        <begin position="57"/>
        <end position="70"/>
    </location>
</feature>
<feature type="region of interest" description="Disordered" evidence="1">
    <location>
        <begin position="419"/>
        <end position="453"/>
    </location>
</feature>
<evidence type="ECO:0000313" key="2">
    <source>
        <dbReference type="EMBL" id="MFC4727487.1"/>
    </source>
</evidence>
<sequence>APEPAPQPPPPPPPPPPARQPAPAPPVVADEAPPEPAEAAPAAERAEVEPVPPQAEEPPTQAPALQEPEPIAQPERITLEPELETVRPEPLPLDLGPVAYPPPLEVALPEPAPAVEPETAEALAALEQAVVETPAEPAPEPEPVPAEPEATADAPEPTAAEPEVAADVPEVEQPDVVSEPVPPLELTVEREAPPRPVPLDIAVEDVPVRTELAPPTLEIAQEEPAEPAPAAPAEAPAPDEPATAVVDAPDPEAAPSPAAVASEASEAPAQIAADAPAAVPAEAEAPARDPAPAADDWDAAAQPRPGVSLSESSLPRLYTKDGALNVDGTLAERIDDAAAAEAGVTDFHIPNLDKVGTFRRPPPIDYEPTRFDDYWVPHRNLLEEWVAQGIRQVSIPIPGTGYRLVCVVSVLQFGGGCGLASTGQPRNPRPPPDVPVPSLRLPDAPPPGVVPPADPSVCRALRQAVLGARSASELESARAAAIARGCTS</sequence>
<feature type="region of interest" description="Disordered" evidence="1">
    <location>
        <begin position="114"/>
        <end position="313"/>
    </location>
</feature>
<feature type="non-terminal residue" evidence="2">
    <location>
        <position position="1"/>
    </location>
</feature>
<feature type="compositionally biased region" description="Low complexity" evidence="1">
    <location>
        <begin position="147"/>
        <end position="168"/>
    </location>
</feature>
<feature type="compositionally biased region" description="Low complexity" evidence="1">
    <location>
        <begin position="115"/>
        <end position="135"/>
    </location>
</feature>